<evidence type="ECO:0000256" key="1">
    <source>
        <dbReference type="SAM" id="MobiDB-lite"/>
    </source>
</evidence>
<accession>A0A0D2F336</accession>
<proteinExistence type="predicted"/>
<gene>
    <name evidence="2" type="ORF">PV04_10519</name>
</gene>
<name>A0A0D2F336_9EURO</name>
<feature type="compositionally biased region" description="Basic and acidic residues" evidence="1">
    <location>
        <begin position="201"/>
        <end position="210"/>
    </location>
</feature>
<protein>
    <submittedName>
        <fullName evidence="2">Uncharacterized protein</fullName>
    </submittedName>
</protein>
<dbReference type="EMBL" id="KN846963">
    <property type="protein sequence ID" value="KIW62338.1"/>
    <property type="molecule type" value="Genomic_DNA"/>
</dbReference>
<dbReference type="HOGENOM" id="CLU_739662_0_0_1"/>
<dbReference type="STRING" id="5601.A0A0D2F336"/>
<evidence type="ECO:0000313" key="3">
    <source>
        <dbReference type="Proteomes" id="UP000054266"/>
    </source>
</evidence>
<keyword evidence="3" id="KW-1185">Reference proteome</keyword>
<organism evidence="2 3">
    <name type="scientific">Phialophora macrospora</name>
    <dbReference type="NCBI Taxonomy" id="1851006"/>
    <lineage>
        <taxon>Eukaryota</taxon>
        <taxon>Fungi</taxon>
        <taxon>Dikarya</taxon>
        <taxon>Ascomycota</taxon>
        <taxon>Pezizomycotina</taxon>
        <taxon>Eurotiomycetes</taxon>
        <taxon>Chaetothyriomycetidae</taxon>
        <taxon>Chaetothyriales</taxon>
        <taxon>Herpotrichiellaceae</taxon>
        <taxon>Phialophora</taxon>
    </lineage>
</organism>
<evidence type="ECO:0000313" key="2">
    <source>
        <dbReference type="EMBL" id="KIW62338.1"/>
    </source>
</evidence>
<feature type="region of interest" description="Disordered" evidence="1">
    <location>
        <begin position="161"/>
        <end position="338"/>
    </location>
</feature>
<feature type="compositionally biased region" description="Basic and acidic residues" evidence="1">
    <location>
        <begin position="168"/>
        <end position="177"/>
    </location>
</feature>
<feature type="compositionally biased region" description="Basic residues" evidence="1">
    <location>
        <begin position="178"/>
        <end position="187"/>
    </location>
</feature>
<dbReference type="AlphaFoldDB" id="A0A0D2F336"/>
<dbReference type="Proteomes" id="UP000054266">
    <property type="component" value="Unassembled WGS sequence"/>
</dbReference>
<feature type="region of interest" description="Disordered" evidence="1">
    <location>
        <begin position="1"/>
        <end position="21"/>
    </location>
</feature>
<sequence length="374" mass="41121">MDVGEFMASSPSPSLLPHENVPESYLNRSTKTTPIQASLDIRPNGLLGDLETKNTILVYAFGAFDRYYICWQDRNGAYRQERHGLPPALDRWLFPPDGPTRDLATLQVSLGPNDEFFAFDQYERISHINTALRGNASGARSQSPPGTMANMSARMAIRRKSHTFSHADQARDEERQQPRQRAKKKARPWSIAIAGVAPLRASRENNKSQQDRPSAVVAQGSSGVTGPGPVAAPRPMYSDAGVQTDSDMDMLDSRDRDDNSTFDGGDQDAENTSRHARGRNVEHTSLCDPAPTGFLPGPHATSFFPSIPEDTSPAYLDGTRPPQLGYSSKQPETTYPPHPNNPIAMGLMSRYFRQRHYRLGDALVRASAVGVAVS</sequence>
<reference evidence="2 3" key="1">
    <citation type="submission" date="2015-01" db="EMBL/GenBank/DDBJ databases">
        <title>The Genome Sequence of Capronia semiimmersa CBS27337.</title>
        <authorList>
            <consortium name="The Broad Institute Genomics Platform"/>
            <person name="Cuomo C."/>
            <person name="de Hoog S."/>
            <person name="Gorbushina A."/>
            <person name="Stielow B."/>
            <person name="Teixiera M."/>
            <person name="Abouelleil A."/>
            <person name="Chapman S.B."/>
            <person name="Priest M."/>
            <person name="Young S.K."/>
            <person name="Wortman J."/>
            <person name="Nusbaum C."/>
            <person name="Birren B."/>
        </authorList>
    </citation>
    <scope>NUCLEOTIDE SEQUENCE [LARGE SCALE GENOMIC DNA]</scope>
    <source>
        <strain evidence="2 3">CBS 27337</strain>
    </source>
</reference>